<evidence type="ECO:0000313" key="2">
    <source>
        <dbReference type="Proteomes" id="UP000796880"/>
    </source>
</evidence>
<proteinExistence type="predicted"/>
<gene>
    <name evidence="1" type="ORF">FNV43_RR21216</name>
</gene>
<dbReference type="EMBL" id="VOIH02000009">
    <property type="protein sequence ID" value="KAF3438454.1"/>
    <property type="molecule type" value="Genomic_DNA"/>
</dbReference>
<reference evidence="1" key="1">
    <citation type="submission" date="2020-03" db="EMBL/GenBank/DDBJ databases">
        <title>A high-quality chromosome-level genome assembly of a woody plant with both climbing and erect habits, Rhamnella rubrinervis.</title>
        <authorList>
            <person name="Lu Z."/>
            <person name="Yang Y."/>
            <person name="Zhu X."/>
            <person name="Sun Y."/>
        </authorList>
    </citation>
    <scope>NUCLEOTIDE SEQUENCE</scope>
    <source>
        <strain evidence="1">BYM</strain>
        <tissue evidence="1">Leaf</tissue>
    </source>
</reference>
<name>A0A8K0E2Q0_9ROSA</name>
<keyword evidence="2" id="KW-1185">Reference proteome</keyword>
<comment type="caution">
    <text evidence="1">The sequence shown here is derived from an EMBL/GenBank/DDBJ whole genome shotgun (WGS) entry which is preliminary data.</text>
</comment>
<dbReference type="AlphaFoldDB" id="A0A8K0E2Q0"/>
<accession>A0A8K0E2Q0</accession>
<sequence length="118" mass="13397">MITGLNCDKFPHDSELDHLPYDLWTKFFGKRGPMTQGKFSKAFQDLNFYEKEVAVNVKCLDIHGVICLTMRPSHLCDLGLSEGMRLQITVYGVLKPFLLSPQLDLVENIMDPIGYQGC</sequence>
<organism evidence="1 2">
    <name type="scientific">Rhamnella rubrinervis</name>
    <dbReference type="NCBI Taxonomy" id="2594499"/>
    <lineage>
        <taxon>Eukaryota</taxon>
        <taxon>Viridiplantae</taxon>
        <taxon>Streptophyta</taxon>
        <taxon>Embryophyta</taxon>
        <taxon>Tracheophyta</taxon>
        <taxon>Spermatophyta</taxon>
        <taxon>Magnoliopsida</taxon>
        <taxon>eudicotyledons</taxon>
        <taxon>Gunneridae</taxon>
        <taxon>Pentapetalae</taxon>
        <taxon>rosids</taxon>
        <taxon>fabids</taxon>
        <taxon>Rosales</taxon>
        <taxon>Rhamnaceae</taxon>
        <taxon>rhamnoid group</taxon>
        <taxon>Rhamneae</taxon>
        <taxon>Rhamnella</taxon>
    </lineage>
</organism>
<dbReference type="Proteomes" id="UP000796880">
    <property type="component" value="Unassembled WGS sequence"/>
</dbReference>
<evidence type="ECO:0000313" key="1">
    <source>
        <dbReference type="EMBL" id="KAF3438454.1"/>
    </source>
</evidence>
<protein>
    <submittedName>
        <fullName evidence="1">Uncharacterized protein</fullName>
    </submittedName>
</protein>